<comment type="caution">
    <text evidence="3">The sequence shown here is derived from an EMBL/GenBank/DDBJ whole genome shotgun (WGS) entry which is preliminary data.</text>
</comment>
<dbReference type="AlphaFoldDB" id="A0A502FYP0"/>
<gene>
    <name evidence="3" type="ORF">EAH76_05475</name>
</gene>
<dbReference type="GO" id="GO:0035438">
    <property type="term" value="F:cyclic-di-GMP binding"/>
    <property type="evidence" value="ECO:0007669"/>
    <property type="project" value="InterPro"/>
</dbReference>
<dbReference type="OrthoDB" id="9795572at2"/>
<dbReference type="RefSeq" id="WP_140848983.1">
    <property type="nucleotide sequence ID" value="NZ_RCZC01000002.1"/>
</dbReference>
<sequence length="108" mass="11993">MIAAEFEPAIRTERRRSPRSPISLDAKMGRGGLDRALCKVTDISLHGAKIHTYSPLTKGSMIWLTLPKIGQIIATIIWADDYEAGCQFREPLDDHAFARLTGKTLELA</sequence>
<name>A0A502FYP0_9SPHN</name>
<feature type="domain" description="PilZ" evidence="2">
    <location>
        <begin position="13"/>
        <end position="100"/>
    </location>
</feature>
<evidence type="ECO:0000313" key="4">
    <source>
        <dbReference type="Proteomes" id="UP000319931"/>
    </source>
</evidence>
<accession>A0A502FYP0</accession>
<dbReference type="EMBL" id="RCZC01000002">
    <property type="protein sequence ID" value="TPG54146.1"/>
    <property type="molecule type" value="Genomic_DNA"/>
</dbReference>
<evidence type="ECO:0000256" key="1">
    <source>
        <dbReference type="SAM" id="MobiDB-lite"/>
    </source>
</evidence>
<dbReference type="Proteomes" id="UP000319931">
    <property type="component" value="Unassembled WGS sequence"/>
</dbReference>
<feature type="region of interest" description="Disordered" evidence="1">
    <location>
        <begin position="1"/>
        <end position="27"/>
    </location>
</feature>
<evidence type="ECO:0000259" key="2">
    <source>
        <dbReference type="Pfam" id="PF07238"/>
    </source>
</evidence>
<dbReference type="InterPro" id="IPR009875">
    <property type="entry name" value="PilZ_domain"/>
</dbReference>
<dbReference type="Gene3D" id="2.40.10.220">
    <property type="entry name" value="predicted glycosyltransferase like domains"/>
    <property type="match status" value="1"/>
</dbReference>
<dbReference type="SUPFAM" id="SSF141371">
    <property type="entry name" value="PilZ domain-like"/>
    <property type="match status" value="1"/>
</dbReference>
<protein>
    <submittedName>
        <fullName evidence="3">PilZ domain-containing protein</fullName>
    </submittedName>
</protein>
<dbReference type="Pfam" id="PF07238">
    <property type="entry name" value="PilZ"/>
    <property type="match status" value="1"/>
</dbReference>
<reference evidence="3 4" key="1">
    <citation type="journal article" date="2019" name="Environ. Microbiol.">
        <title>Species interactions and distinct microbial communities in high Arctic permafrost affected cryosols are associated with the CH4 and CO2 gas fluxes.</title>
        <authorList>
            <person name="Altshuler I."/>
            <person name="Hamel J."/>
            <person name="Turney S."/>
            <person name="Magnuson E."/>
            <person name="Levesque R."/>
            <person name="Greer C."/>
            <person name="Whyte L.G."/>
        </authorList>
    </citation>
    <scope>NUCLEOTIDE SEQUENCE [LARGE SCALE GENOMIC DNA]</scope>
    <source>
        <strain evidence="3 4">E6.1</strain>
    </source>
</reference>
<proteinExistence type="predicted"/>
<organism evidence="3 4">
    <name type="scientific">Sphingomonas glacialis</name>
    <dbReference type="NCBI Taxonomy" id="658225"/>
    <lineage>
        <taxon>Bacteria</taxon>
        <taxon>Pseudomonadati</taxon>
        <taxon>Pseudomonadota</taxon>
        <taxon>Alphaproteobacteria</taxon>
        <taxon>Sphingomonadales</taxon>
        <taxon>Sphingomonadaceae</taxon>
        <taxon>Sphingomonas</taxon>
    </lineage>
</organism>
<keyword evidence="4" id="KW-1185">Reference proteome</keyword>
<evidence type="ECO:0000313" key="3">
    <source>
        <dbReference type="EMBL" id="TPG54146.1"/>
    </source>
</evidence>